<keyword evidence="3" id="KW-0408">Iron</keyword>
<evidence type="ECO:0000313" key="6">
    <source>
        <dbReference type="Proteomes" id="UP000285405"/>
    </source>
</evidence>
<evidence type="ECO:0000256" key="1">
    <source>
        <dbReference type="ARBA" id="ARBA00022617"/>
    </source>
</evidence>
<dbReference type="PANTHER" id="PTHR10720">
    <property type="entry name" value="HEME OXYGENASE"/>
    <property type="match status" value="1"/>
</dbReference>
<feature type="transmembrane region" description="Helical" evidence="4">
    <location>
        <begin position="436"/>
        <end position="458"/>
    </location>
</feature>
<dbReference type="Gene3D" id="1.20.910.10">
    <property type="entry name" value="Heme oxygenase-like"/>
    <property type="match status" value="1"/>
</dbReference>
<dbReference type="OrthoDB" id="652091at2759"/>
<dbReference type="InterPro" id="IPR002051">
    <property type="entry name" value="Haem_Oase"/>
</dbReference>
<dbReference type="InterPro" id="IPR016084">
    <property type="entry name" value="Haem_Oase-like_multi-hlx"/>
</dbReference>
<dbReference type="GO" id="GO:0006788">
    <property type="term" value="P:heme oxidation"/>
    <property type="evidence" value="ECO:0007669"/>
    <property type="project" value="InterPro"/>
</dbReference>
<keyword evidence="1" id="KW-0349">Heme</keyword>
<dbReference type="SUPFAM" id="SSF48613">
    <property type="entry name" value="Heme oxygenase-like"/>
    <property type="match status" value="1"/>
</dbReference>
<comment type="caution">
    <text evidence="5">The sequence shown here is derived from an EMBL/GenBank/DDBJ whole genome shotgun (WGS) entry which is preliminary data.</text>
</comment>
<dbReference type="Proteomes" id="UP000285405">
    <property type="component" value="Unassembled WGS sequence"/>
</dbReference>
<keyword evidence="4" id="KW-0812">Transmembrane</keyword>
<keyword evidence="4" id="KW-1133">Transmembrane helix</keyword>
<dbReference type="GO" id="GO:0004392">
    <property type="term" value="F:heme oxygenase (decyclizing) activity"/>
    <property type="evidence" value="ECO:0007669"/>
    <property type="project" value="InterPro"/>
</dbReference>
<protein>
    <submittedName>
        <fullName evidence="5">Putative heme oxygenase superfamily protein</fullName>
    </submittedName>
</protein>
<reference evidence="5 6" key="1">
    <citation type="journal article" date="2018" name="BMC Genomics">
        <title>Comparative genome analyses reveal sequence features reflecting distinct modes of host-adaptation between dicot and monocot powdery mildew.</title>
        <authorList>
            <person name="Wu Y."/>
            <person name="Ma X."/>
            <person name="Pan Z."/>
            <person name="Kale S.D."/>
            <person name="Song Y."/>
            <person name="King H."/>
            <person name="Zhang Q."/>
            <person name="Presley C."/>
            <person name="Deng X."/>
            <person name="Wei C.I."/>
            <person name="Xiao S."/>
        </authorList>
    </citation>
    <scope>NUCLEOTIDE SEQUENCE [LARGE SCALE GENOMIC DNA]</scope>
    <source>
        <strain evidence="5">UCSC1</strain>
    </source>
</reference>
<dbReference type="GO" id="GO:0046872">
    <property type="term" value="F:metal ion binding"/>
    <property type="evidence" value="ECO:0007669"/>
    <property type="project" value="UniProtKB-KW"/>
</dbReference>
<keyword evidence="2" id="KW-0479">Metal-binding</keyword>
<name>A0A420HEI1_9PEZI</name>
<keyword evidence="4" id="KW-0472">Membrane</keyword>
<sequence>MCNHCPNALSLSEQINAATREYHTSLNRLILQRLPLALPPHASNPSIYITGLLHFATIYITFEELWTQILAPYPDSTNQKSCDLLDHCELENQSPFHQKDPKIPKINVPIFIQKPRACPRIESILRRLHVPGLSRTERLRADIGNLIHIPRHEVDKKLDDVLKSGFMSTFLNHIKKSVKQNPHVLLAYSWILYMALFSGGRFLRASLREAGGFGASFWSQDFPPDLQHYDSGEAPKTVGLCLDVLESKKNSLSSIRLNTQEKKTSPIISGLHFFYFAGETDGEDLKVEFKKRMKETEILLTKSEKMDVILESQHIFKYLIRMVWELDALMRTHDLDDEEALEIEKSKLLVGTRNIRSLGQTLIWQKYQEKNPEQKWKSRFSDLNIKNTILKAVTFEWPFPILKNAFVGLVPITCAKMFNSWSIFSNFNPVGLNFGPLILSSLGLILGFVAISLAYEIYEIKINH</sequence>
<proteinExistence type="predicted"/>
<evidence type="ECO:0000256" key="4">
    <source>
        <dbReference type="SAM" id="Phobius"/>
    </source>
</evidence>
<dbReference type="EMBL" id="MCBR01020055">
    <property type="protein sequence ID" value="RKF55852.1"/>
    <property type="molecule type" value="Genomic_DNA"/>
</dbReference>
<dbReference type="AlphaFoldDB" id="A0A420HEI1"/>
<gene>
    <name evidence="5" type="ORF">GcC1_200045</name>
</gene>
<organism evidence="5 6">
    <name type="scientific">Golovinomyces cichoracearum</name>
    <dbReference type="NCBI Taxonomy" id="62708"/>
    <lineage>
        <taxon>Eukaryota</taxon>
        <taxon>Fungi</taxon>
        <taxon>Dikarya</taxon>
        <taxon>Ascomycota</taxon>
        <taxon>Pezizomycotina</taxon>
        <taxon>Leotiomycetes</taxon>
        <taxon>Erysiphales</taxon>
        <taxon>Erysiphaceae</taxon>
        <taxon>Golovinomyces</taxon>
    </lineage>
</organism>
<evidence type="ECO:0000256" key="3">
    <source>
        <dbReference type="ARBA" id="ARBA00023004"/>
    </source>
</evidence>
<dbReference type="CDD" id="cd19165">
    <property type="entry name" value="HemeO"/>
    <property type="match status" value="1"/>
</dbReference>
<evidence type="ECO:0000256" key="2">
    <source>
        <dbReference type="ARBA" id="ARBA00022723"/>
    </source>
</evidence>
<accession>A0A420HEI1</accession>
<dbReference type="PANTHER" id="PTHR10720:SF0">
    <property type="entry name" value="HEME OXYGENASE"/>
    <property type="match status" value="1"/>
</dbReference>
<dbReference type="Pfam" id="PF01126">
    <property type="entry name" value="Heme_oxygenase"/>
    <property type="match status" value="1"/>
</dbReference>
<evidence type="ECO:0000313" key="5">
    <source>
        <dbReference type="EMBL" id="RKF55852.1"/>
    </source>
</evidence>
<dbReference type="InterPro" id="IPR016053">
    <property type="entry name" value="Haem_Oase-like"/>
</dbReference>